<accession>A0AAW2EZV3</accession>
<evidence type="ECO:0000313" key="1">
    <source>
        <dbReference type="EMBL" id="KAL0107422.1"/>
    </source>
</evidence>
<proteinExistence type="predicted"/>
<reference evidence="1 2" key="1">
    <citation type="submission" date="2023-03" db="EMBL/GenBank/DDBJ databases">
        <title>High recombination rates correlate with genetic variation in Cardiocondyla obscurior ants.</title>
        <authorList>
            <person name="Errbii M."/>
        </authorList>
    </citation>
    <scope>NUCLEOTIDE SEQUENCE [LARGE SCALE GENOMIC DNA]</scope>
    <source>
        <strain evidence="1">Alpha-2009</strain>
        <tissue evidence="1">Whole body</tissue>
    </source>
</reference>
<organism evidence="1 2">
    <name type="scientific">Cardiocondyla obscurior</name>
    <dbReference type="NCBI Taxonomy" id="286306"/>
    <lineage>
        <taxon>Eukaryota</taxon>
        <taxon>Metazoa</taxon>
        <taxon>Ecdysozoa</taxon>
        <taxon>Arthropoda</taxon>
        <taxon>Hexapoda</taxon>
        <taxon>Insecta</taxon>
        <taxon>Pterygota</taxon>
        <taxon>Neoptera</taxon>
        <taxon>Endopterygota</taxon>
        <taxon>Hymenoptera</taxon>
        <taxon>Apocrita</taxon>
        <taxon>Aculeata</taxon>
        <taxon>Formicoidea</taxon>
        <taxon>Formicidae</taxon>
        <taxon>Myrmicinae</taxon>
        <taxon>Cardiocondyla</taxon>
    </lineage>
</organism>
<evidence type="ECO:0000313" key="2">
    <source>
        <dbReference type="Proteomes" id="UP001430953"/>
    </source>
</evidence>
<comment type="caution">
    <text evidence="1">The sequence shown here is derived from an EMBL/GenBank/DDBJ whole genome shotgun (WGS) entry which is preliminary data.</text>
</comment>
<keyword evidence="2" id="KW-1185">Reference proteome</keyword>
<name>A0AAW2EZV3_9HYME</name>
<dbReference type="AlphaFoldDB" id="A0AAW2EZV3"/>
<protein>
    <submittedName>
        <fullName evidence="1">Uncharacterized protein</fullName>
    </submittedName>
</protein>
<dbReference type="EMBL" id="JADYXP020000017">
    <property type="protein sequence ID" value="KAL0107422.1"/>
    <property type="molecule type" value="Genomic_DNA"/>
</dbReference>
<sequence length="154" mass="18021">MKSWIYERNKARLTAELKRLRLECDEPIEALRNKLKKHVESNPEFRPMAKATDVQLPPHIAIDMADDDDDALVISTKPMWIPREDREVTKSIWVPKCYQDFQSYPAGTRSCGTETTRAHGDHGEILKQISARNFYPNDSEHRCYARYNPEHKNH</sequence>
<dbReference type="Proteomes" id="UP001430953">
    <property type="component" value="Unassembled WGS sequence"/>
</dbReference>
<gene>
    <name evidence="1" type="ORF">PUN28_015760</name>
</gene>